<keyword evidence="2" id="KW-0472">Membrane</keyword>
<dbReference type="RefSeq" id="XP_026179923.1">
    <property type="nucleotide sequence ID" value="XM_026324138.2"/>
</dbReference>
<dbReference type="InterPro" id="IPR003597">
    <property type="entry name" value="Ig_C1-set"/>
</dbReference>
<dbReference type="SMART" id="SM00407">
    <property type="entry name" value="IGc1"/>
    <property type="match status" value="7"/>
</dbReference>
<feature type="domain" description="Ig-like" evidence="3">
    <location>
        <begin position="1016"/>
        <end position="1119"/>
    </location>
</feature>
<protein>
    <submittedName>
        <fullName evidence="4">Uncharacterized LOC113140310</fullName>
    </submittedName>
</protein>
<feature type="domain" description="Ig-like" evidence="3">
    <location>
        <begin position="623"/>
        <end position="712"/>
    </location>
</feature>
<reference evidence="4" key="1">
    <citation type="submission" date="2025-08" db="UniProtKB">
        <authorList>
            <consortium name="Ensembl"/>
        </authorList>
    </citation>
    <scope>IDENTIFICATION</scope>
</reference>
<sequence>MRQIKNNLCSISAQRIVSPNITLHPVWEETFGATPVKLLCTVSGFFPDKLRVEWKQDNIPLTTRPIQRKLQTVDEVGITFSLSSEIISGITQWEKGSTFTCNAIHNNNDMLTKTINICQVHASTTPFIHVEIPSFKTVMTAVSEVKATCLVNTVFKATVTWLLDGAEAPSGTVKQTVNATHVVSEVTVSLSQWKLLKVLKCKAEHRCFQSIEETINVSGPTVPAASVEIGRSLQHLLKGETAVLKCDISKLALSEFYITFQANSVDISGKQYVELPEGTSLQSISQYFSVPETHWNKDTSFTCNVNQGFSHKFESSSTGNIFAEPSVELTLAPSDTSGPQKLLCSASGFDPKIKWLVESQERSLIKSHMSMGADGLVAVTSQLDITEADWTTGKLCTCEVSDGSPQKKIQKTISICSAYSSTTPFIHVEIPSFKTVMMAVSEVKATCLVNTVFKATVTWLLDGAEAPSGTVKQTANATHVVSEVTVSLSQWKLLKVLKCKAEHRCFQSIEETINVSGPTVPAASVEIGRSLQHLLKGETAVLKCDISKLALSEFYITFQANSVDISGKQYVELPEGTSLQSISQYFSVPETHWNKDTSFTCNVNQGFSHKFESSSTGNIFAEPSVELTLAPSDTSGPQKLLCSASGFDPKIKWLVESQERSLIKSHMSMGADGLVAVTSQLDITEADWTTGKLCTCEVSDGSPQKKIQKTISICSAYSSTTPFIHVEIPSFKTVMMAVSEVKATCLVNTVFKATVTWLLDGAEAPSGTVKQTANATHVVSEVTVSLSQWKLLKVLKCKAEHRCFQSIEETINVSGPTVPAASVEIGRSLQHLLKGETAVLKCDISKLALSEFYITFQANSVDISGKQYVELPEGTSLQSISQYFSVPETHWNKDTSFTCNVNQGFSHKFESSSTGNIFAEPSVELTLAPSDTSGPQKLLCSASGFDPKIKWLVESQERSSTKSDMRMGADGLVAVTSQLDITEADWTTGKLCTCEVSDGSPKKKIQKTISICSVTPTSSHAVGVYVQEPPFQDFENSRQVTLTCLVVGTNLKDFSITWEVHGNRYSVDRHTATLQSHPNGTETLQVFFNVSADDWHAHKQVSCVGKHRCSNQSYADHVSKSKALYPPTVKIIQPTDSELSTPDVVLICLISGFFPSNIKVYWEENGQKVPSTRYTNSPAWKYTGSSNYSMSSRLNIYKTEDKRSNYSCVVRHESSQAPFENTIKNVFATVTYSKPSATLLQGSKEFVCLVLGFSPAPINITWFLNNSMEHLDYNTSEPHRGPDGKFSVQSHLRLTQRIWFPGAVIYCRVTHVNTTLYLSISNPDVLDNCSFLDDITDIDTNLDTEVESWCMIVTSILFLIAITYSVLVTLKKTK</sequence>
<dbReference type="Pfam" id="PF07654">
    <property type="entry name" value="C1-set"/>
    <property type="match status" value="7"/>
</dbReference>
<dbReference type="GeneID" id="113140310"/>
<dbReference type="OrthoDB" id="9945861at2759"/>
<organism evidence="4 5">
    <name type="scientific">Mastacembelus armatus</name>
    <name type="common">zig-zag eel</name>
    <dbReference type="NCBI Taxonomy" id="205130"/>
    <lineage>
        <taxon>Eukaryota</taxon>
        <taxon>Metazoa</taxon>
        <taxon>Chordata</taxon>
        <taxon>Craniata</taxon>
        <taxon>Vertebrata</taxon>
        <taxon>Euteleostomi</taxon>
        <taxon>Actinopterygii</taxon>
        <taxon>Neopterygii</taxon>
        <taxon>Teleostei</taxon>
        <taxon>Neoteleostei</taxon>
        <taxon>Acanthomorphata</taxon>
        <taxon>Anabantaria</taxon>
        <taxon>Synbranchiformes</taxon>
        <taxon>Mastacembelidae</taxon>
        <taxon>Mastacembelus</taxon>
    </lineage>
</organism>
<evidence type="ECO:0000313" key="4">
    <source>
        <dbReference type="Ensembl" id="ENSMAMP00000063560.1"/>
    </source>
</evidence>
<feature type="domain" description="Ig-like" evidence="3">
    <location>
        <begin position="1228"/>
        <end position="1319"/>
    </location>
</feature>
<keyword evidence="5" id="KW-1185">Reference proteome</keyword>
<feature type="transmembrane region" description="Helical" evidence="2">
    <location>
        <begin position="1351"/>
        <end position="1370"/>
    </location>
</feature>
<feature type="domain" description="Ig-like" evidence="3">
    <location>
        <begin position="424"/>
        <end position="516"/>
    </location>
</feature>
<dbReference type="SUPFAM" id="SSF48726">
    <property type="entry name" value="Immunoglobulin"/>
    <property type="match status" value="13"/>
</dbReference>
<reference evidence="4" key="2">
    <citation type="submission" date="2025-09" db="UniProtKB">
        <authorList>
            <consortium name="Ensembl"/>
        </authorList>
    </citation>
    <scope>IDENTIFICATION</scope>
</reference>
<keyword evidence="2" id="KW-0812">Transmembrane</keyword>
<feature type="domain" description="Ig-like" evidence="3">
    <location>
        <begin position="19"/>
        <end position="116"/>
    </location>
</feature>
<evidence type="ECO:0000259" key="3">
    <source>
        <dbReference type="PROSITE" id="PS50835"/>
    </source>
</evidence>
<evidence type="ECO:0000256" key="2">
    <source>
        <dbReference type="SAM" id="Phobius"/>
    </source>
</evidence>
<keyword evidence="2" id="KW-1133">Transmembrane helix</keyword>
<dbReference type="InterPro" id="IPR007110">
    <property type="entry name" value="Ig-like_dom"/>
</dbReference>
<accession>A0A7N8YNX8</accession>
<feature type="domain" description="Ig-like" evidence="3">
    <location>
        <begin position="1127"/>
        <end position="1224"/>
    </location>
</feature>
<evidence type="ECO:0000256" key="1">
    <source>
        <dbReference type="ARBA" id="ARBA00023319"/>
    </source>
</evidence>
<dbReference type="InParanoid" id="A0A7N8YNX8"/>
<keyword evidence="1" id="KW-0393">Immunoglobulin domain</keyword>
<dbReference type="InterPro" id="IPR013783">
    <property type="entry name" value="Ig-like_fold"/>
</dbReference>
<name>A0A7N8YNX8_9TELE</name>
<dbReference type="GeneTree" id="ENSGT00940000163371"/>
<feature type="domain" description="Ig-like" evidence="3">
    <location>
        <begin position="325"/>
        <end position="414"/>
    </location>
</feature>
<feature type="domain" description="Ig-like" evidence="3">
    <location>
        <begin position="921"/>
        <end position="1010"/>
    </location>
</feature>
<dbReference type="Ensembl" id="ENSMAMT00000067695.1">
    <property type="protein sequence ID" value="ENSMAMP00000063560.1"/>
    <property type="gene ID" value="ENSMAMG00000023752.2"/>
</dbReference>
<dbReference type="PANTHER" id="PTHR23411">
    <property type="entry name" value="TAPASIN"/>
    <property type="match status" value="1"/>
</dbReference>
<proteinExistence type="predicted"/>
<feature type="domain" description="Ig-like" evidence="3">
    <location>
        <begin position="126"/>
        <end position="218"/>
    </location>
</feature>
<feature type="domain" description="Ig-like" evidence="3">
    <location>
        <begin position="722"/>
        <end position="814"/>
    </location>
</feature>
<dbReference type="InterPro" id="IPR036179">
    <property type="entry name" value="Ig-like_dom_sf"/>
</dbReference>
<evidence type="ECO:0000313" key="5">
    <source>
        <dbReference type="Proteomes" id="UP000261640"/>
    </source>
</evidence>
<dbReference type="InterPro" id="IPR050380">
    <property type="entry name" value="Immune_Resp_Modulators"/>
</dbReference>
<dbReference type="CDD" id="cd00098">
    <property type="entry name" value="IgC1"/>
    <property type="match status" value="6"/>
</dbReference>
<dbReference type="PROSITE" id="PS50835">
    <property type="entry name" value="IG_LIKE"/>
    <property type="match status" value="10"/>
</dbReference>
<dbReference type="Proteomes" id="UP000261640">
    <property type="component" value="Unplaced"/>
</dbReference>
<dbReference type="Gene3D" id="2.60.40.10">
    <property type="entry name" value="Immunoglobulins"/>
    <property type="match status" value="13"/>
</dbReference>